<feature type="signal peptide" evidence="1">
    <location>
        <begin position="1"/>
        <end position="31"/>
    </location>
</feature>
<evidence type="ECO:0000256" key="1">
    <source>
        <dbReference type="SAM" id="SignalP"/>
    </source>
</evidence>
<name>A0A5J9UJ59_9POAL</name>
<dbReference type="Gramene" id="TVU23298">
    <property type="protein sequence ID" value="TVU23298"/>
    <property type="gene ID" value="EJB05_25654"/>
</dbReference>
<evidence type="ECO:0000313" key="2">
    <source>
        <dbReference type="EMBL" id="TVU23298.1"/>
    </source>
</evidence>
<accession>A0A5J9UJ59</accession>
<evidence type="ECO:0000313" key="3">
    <source>
        <dbReference type="Proteomes" id="UP000324897"/>
    </source>
</evidence>
<protein>
    <recommendedName>
        <fullName evidence="4">Secreted protein</fullName>
    </recommendedName>
</protein>
<comment type="caution">
    <text evidence="2">The sequence shown here is derived from an EMBL/GenBank/DDBJ whole genome shotgun (WGS) entry which is preliminary data.</text>
</comment>
<sequence>MVEVAPLRRNKLCRPFLCLVGLCICSGDGLGDCYLAGSGVPFEASNFDGEFFCPSLSFFGIGTGDGVLSGEAVGRSMLYRPGRSGWFLDPTSSGGLHPLLGVLCSGELGLMLAASDPFYTGEAMVFDHLVRPARSSCFVGKVVGLEASPPAAGDENDREFLTRTYLYFSFLPRVSL</sequence>
<feature type="non-terminal residue" evidence="2">
    <location>
        <position position="1"/>
    </location>
</feature>
<feature type="chain" id="PRO_5023920278" description="Secreted protein" evidence="1">
    <location>
        <begin position="32"/>
        <end position="176"/>
    </location>
</feature>
<dbReference type="AlphaFoldDB" id="A0A5J9UJ59"/>
<organism evidence="2 3">
    <name type="scientific">Eragrostis curvula</name>
    <name type="common">weeping love grass</name>
    <dbReference type="NCBI Taxonomy" id="38414"/>
    <lineage>
        <taxon>Eukaryota</taxon>
        <taxon>Viridiplantae</taxon>
        <taxon>Streptophyta</taxon>
        <taxon>Embryophyta</taxon>
        <taxon>Tracheophyta</taxon>
        <taxon>Spermatophyta</taxon>
        <taxon>Magnoliopsida</taxon>
        <taxon>Liliopsida</taxon>
        <taxon>Poales</taxon>
        <taxon>Poaceae</taxon>
        <taxon>PACMAD clade</taxon>
        <taxon>Chloridoideae</taxon>
        <taxon>Eragrostideae</taxon>
        <taxon>Eragrostidinae</taxon>
        <taxon>Eragrostis</taxon>
    </lineage>
</organism>
<proteinExistence type="predicted"/>
<keyword evidence="3" id="KW-1185">Reference proteome</keyword>
<dbReference type="EMBL" id="RWGY01000013">
    <property type="protein sequence ID" value="TVU23298.1"/>
    <property type="molecule type" value="Genomic_DNA"/>
</dbReference>
<reference evidence="2 3" key="1">
    <citation type="journal article" date="2019" name="Sci. Rep.">
        <title>A high-quality genome of Eragrostis curvula grass provides insights into Poaceae evolution and supports new strategies to enhance forage quality.</title>
        <authorList>
            <person name="Carballo J."/>
            <person name="Santos B.A.C.M."/>
            <person name="Zappacosta D."/>
            <person name="Garbus I."/>
            <person name="Selva J.P."/>
            <person name="Gallo C.A."/>
            <person name="Diaz A."/>
            <person name="Albertini E."/>
            <person name="Caccamo M."/>
            <person name="Echenique V."/>
        </authorList>
    </citation>
    <scope>NUCLEOTIDE SEQUENCE [LARGE SCALE GENOMIC DNA]</scope>
    <source>
        <strain evidence="3">cv. Victoria</strain>
        <tissue evidence="2">Leaf</tissue>
    </source>
</reference>
<keyword evidence="1" id="KW-0732">Signal</keyword>
<gene>
    <name evidence="2" type="ORF">EJB05_25654</name>
</gene>
<dbReference type="Proteomes" id="UP000324897">
    <property type="component" value="Chromosome 2"/>
</dbReference>
<evidence type="ECO:0008006" key="4">
    <source>
        <dbReference type="Google" id="ProtNLM"/>
    </source>
</evidence>